<dbReference type="PROSITE" id="PS00107">
    <property type="entry name" value="PROTEIN_KINASE_ATP"/>
    <property type="match status" value="1"/>
</dbReference>
<dbReference type="GO" id="GO:0004709">
    <property type="term" value="F:MAP kinase kinase kinase activity"/>
    <property type="evidence" value="ECO:0007669"/>
    <property type="project" value="UniProtKB-ARBA"/>
</dbReference>
<feature type="region of interest" description="Disordered" evidence="7">
    <location>
        <begin position="1130"/>
        <end position="1172"/>
    </location>
</feature>
<protein>
    <submittedName>
        <fullName evidence="9">Pkinase-domain-containing protein</fullName>
    </submittedName>
</protein>
<feature type="compositionally biased region" description="Pro residues" evidence="7">
    <location>
        <begin position="1056"/>
        <end position="1074"/>
    </location>
</feature>
<feature type="compositionally biased region" description="Low complexity" evidence="7">
    <location>
        <begin position="750"/>
        <end position="769"/>
    </location>
</feature>
<feature type="compositionally biased region" description="Polar residues" evidence="7">
    <location>
        <begin position="1033"/>
        <end position="1042"/>
    </location>
</feature>
<feature type="region of interest" description="Disordered" evidence="7">
    <location>
        <begin position="186"/>
        <end position="213"/>
    </location>
</feature>
<evidence type="ECO:0000256" key="7">
    <source>
        <dbReference type="SAM" id="MobiDB-lite"/>
    </source>
</evidence>
<organism evidence="9 10">
    <name type="scientific">Rickenella mellea</name>
    <dbReference type="NCBI Taxonomy" id="50990"/>
    <lineage>
        <taxon>Eukaryota</taxon>
        <taxon>Fungi</taxon>
        <taxon>Dikarya</taxon>
        <taxon>Basidiomycota</taxon>
        <taxon>Agaricomycotina</taxon>
        <taxon>Agaricomycetes</taxon>
        <taxon>Hymenochaetales</taxon>
        <taxon>Rickenellaceae</taxon>
        <taxon>Rickenella</taxon>
    </lineage>
</organism>
<gene>
    <name evidence="9" type="ORF">BD410DRAFT_781029</name>
</gene>
<feature type="compositionally biased region" description="Polar residues" evidence="7">
    <location>
        <begin position="552"/>
        <end position="568"/>
    </location>
</feature>
<feature type="compositionally biased region" description="Polar residues" evidence="7">
    <location>
        <begin position="186"/>
        <end position="211"/>
    </location>
</feature>
<feature type="compositionally biased region" description="Polar residues" evidence="7">
    <location>
        <begin position="1010"/>
        <end position="1019"/>
    </location>
</feature>
<feature type="compositionally biased region" description="Polar residues" evidence="7">
    <location>
        <begin position="138"/>
        <end position="151"/>
    </location>
</feature>
<keyword evidence="3 6" id="KW-0547">Nucleotide-binding</keyword>
<feature type="domain" description="Protein kinase" evidence="8">
    <location>
        <begin position="1238"/>
        <end position="1509"/>
    </location>
</feature>
<accession>A0A4Y7QN81</accession>
<evidence type="ECO:0000313" key="10">
    <source>
        <dbReference type="Proteomes" id="UP000294933"/>
    </source>
</evidence>
<feature type="compositionally biased region" description="Low complexity" evidence="7">
    <location>
        <begin position="103"/>
        <end position="120"/>
    </location>
</feature>
<feature type="region of interest" description="Disordered" evidence="7">
    <location>
        <begin position="325"/>
        <end position="362"/>
    </location>
</feature>
<dbReference type="Pfam" id="PF00069">
    <property type="entry name" value="Pkinase"/>
    <property type="match status" value="1"/>
</dbReference>
<dbReference type="SMART" id="SM00220">
    <property type="entry name" value="S_TKc"/>
    <property type="match status" value="1"/>
</dbReference>
<dbReference type="PANTHER" id="PTHR48016">
    <property type="entry name" value="MAP KINASE KINASE KINASE SSK2-RELATED-RELATED"/>
    <property type="match status" value="1"/>
</dbReference>
<evidence type="ECO:0000256" key="2">
    <source>
        <dbReference type="ARBA" id="ARBA00022679"/>
    </source>
</evidence>
<feature type="compositionally biased region" description="Polar residues" evidence="7">
    <location>
        <begin position="812"/>
        <end position="822"/>
    </location>
</feature>
<dbReference type="PROSITE" id="PS00108">
    <property type="entry name" value="PROTEIN_KINASE_ST"/>
    <property type="match status" value="1"/>
</dbReference>
<evidence type="ECO:0000256" key="5">
    <source>
        <dbReference type="ARBA" id="ARBA00022840"/>
    </source>
</evidence>
<name>A0A4Y7QN81_9AGAM</name>
<dbReference type="PROSITE" id="PS50011">
    <property type="entry name" value="PROTEIN_KINASE_DOM"/>
    <property type="match status" value="1"/>
</dbReference>
<keyword evidence="5 6" id="KW-0067">ATP-binding</keyword>
<keyword evidence="10" id="KW-1185">Reference proteome</keyword>
<dbReference type="GO" id="GO:0000196">
    <property type="term" value="P:cell integrity MAPK cascade"/>
    <property type="evidence" value="ECO:0007669"/>
    <property type="project" value="UniProtKB-ARBA"/>
</dbReference>
<dbReference type="FunFam" id="1.10.510.10:FF:000182">
    <property type="entry name" value="MAP kinase kinase kinase mkh1"/>
    <property type="match status" value="1"/>
</dbReference>
<keyword evidence="4 9" id="KW-0418">Kinase</keyword>
<feature type="compositionally biased region" description="Basic and acidic residues" evidence="7">
    <location>
        <begin position="886"/>
        <end position="899"/>
    </location>
</feature>
<reference evidence="9 10" key="1">
    <citation type="submission" date="2018-06" db="EMBL/GenBank/DDBJ databases">
        <title>A transcriptomic atlas of mushroom development highlights an independent origin of complex multicellularity.</title>
        <authorList>
            <consortium name="DOE Joint Genome Institute"/>
            <person name="Krizsan K."/>
            <person name="Almasi E."/>
            <person name="Merenyi Z."/>
            <person name="Sahu N."/>
            <person name="Viragh M."/>
            <person name="Koszo T."/>
            <person name="Mondo S."/>
            <person name="Kiss B."/>
            <person name="Balint B."/>
            <person name="Kues U."/>
            <person name="Barry K."/>
            <person name="Hegedus J.C."/>
            <person name="Henrissat B."/>
            <person name="Johnson J."/>
            <person name="Lipzen A."/>
            <person name="Ohm R."/>
            <person name="Nagy I."/>
            <person name="Pangilinan J."/>
            <person name="Yan J."/>
            <person name="Xiong Y."/>
            <person name="Grigoriev I.V."/>
            <person name="Hibbett D.S."/>
            <person name="Nagy L.G."/>
        </authorList>
    </citation>
    <scope>NUCLEOTIDE SEQUENCE [LARGE SCALE GENOMIC DNA]</scope>
    <source>
        <strain evidence="9 10">SZMC22713</strain>
    </source>
</reference>
<comment type="similarity">
    <text evidence="1">Belongs to the protein kinase superfamily. STE Ser/Thr protein kinase family. MAP kinase kinase kinase subfamily.</text>
</comment>
<dbReference type="FunFam" id="3.30.200.20:FF:000387">
    <property type="entry name" value="Serine/threonine-protein kinase STE11"/>
    <property type="match status" value="1"/>
</dbReference>
<feature type="compositionally biased region" description="Polar residues" evidence="7">
    <location>
        <begin position="332"/>
        <end position="341"/>
    </location>
</feature>
<feature type="compositionally biased region" description="Basic and acidic residues" evidence="7">
    <location>
        <begin position="506"/>
        <end position="517"/>
    </location>
</feature>
<dbReference type="Proteomes" id="UP000294933">
    <property type="component" value="Unassembled WGS sequence"/>
</dbReference>
<feature type="region of interest" description="Disordered" evidence="7">
    <location>
        <begin position="748"/>
        <end position="769"/>
    </location>
</feature>
<dbReference type="InterPro" id="IPR011009">
    <property type="entry name" value="Kinase-like_dom_sf"/>
</dbReference>
<dbReference type="STRING" id="50990.A0A4Y7QN81"/>
<dbReference type="InterPro" id="IPR000719">
    <property type="entry name" value="Prot_kinase_dom"/>
</dbReference>
<feature type="compositionally biased region" description="Acidic residues" evidence="7">
    <location>
        <begin position="996"/>
        <end position="1008"/>
    </location>
</feature>
<dbReference type="GO" id="GO:0005524">
    <property type="term" value="F:ATP binding"/>
    <property type="evidence" value="ECO:0007669"/>
    <property type="project" value="UniProtKB-UniRule"/>
</dbReference>
<dbReference type="EMBL" id="ML170157">
    <property type="protein sequence ID" value="TDL28512.1"/>
    <property type="molecule type" value="Genomic_DNA"/>
</dbReference>
<feature type="region of interest" description="Disordered" evidence="7">
    <location>
        <begin position="951"/>
        <end position="1103"/>
    </location>
</feature>
<feature type="compositionally biased region" description="Polar residues" evidence="7">
    <location>
        <begin position="77"/>
        <end position="90"/>
    </location>
</feature>
<feature type="binding site" evidence="6">
    <location>
        <position position="1267"/>
    </location>
    <ligand>
        <name>ATP</name>
        <dbReference type="ChEBI" id="CHEBI:30616"/>
    </ligand>
</feature>
<evidence type="ECO:0000256" key="1">
    <source>
        <dbReference type="ARBA" id="ARBA00006529"/>
    </source>
</evidence>
<sequence length="1521" mass="165545">MADDAQSSTMSRRRPGRRPKRGPLVVMNNVGNDLDDDSDRMSTVSNPQYHYDPPPLPSLPPQSPSSEYPYAPATSSYTPRNPTALTTLATDVSDKSRYDAARSNPSLSSPSGSSSPAIESTPPPSTPGQTAPPGTLLSDASESTEKPGTSSVEDRSDPPNHGQGIRSSPMDRFIYLSSLPNQRRLSNQHMQRPATSPTVATGQFTSPVSSRDSPKEKVLLTVTADCDIYTYLDITGVKDSAIVREKIFSKLQISDEEQPHFSIYRTEIGSFASGDALDDEHLMDIIEREGDAKGSLKFLVQHSSATVHTPPQPRTLAANHVPPVLPYHETFRSPNQTLSPRSNHDSRSSVSEPVPPEGLSAGYEASVSDDFEHFERERQRNTIRPPQPPAIQPGSYSNVPGSPADRRRRNGSLPRAPSPSSSPRRRASPPRPLSPIRTSPFPSVPSLHMGRGGSSSSTLSLTQSPLSPQFDENSVNSSSRVAHGRNASETATTDKQSQHRGWGLRPRGDKSRQDSSNRKASAGESSDSLGKRTQEPWVVIPHLKERPGQIDTGRSQSGLTRPNGQQTQPMLYPADNGRYPAVAHQSSRNHLAPLPISARPNVQAVPTGSAARGYQQGQPVHPQWPIKFLGNRLHNAKSVDSLHAQLGGQPTSLTPGMGPRKPNPLPMAKPSVMGLRDTAINTGSYVQVESPQSRRDGNGLNSAGLARSYDSRNANISPTAYASRSTAPNPMLAEPLPNASTQYRQLPIHGQNSTTGSGYSTTTSASTQGQGLLRVNDDTFPRATSAFDDIGASPIPVRQYRPLPPSGPWQEPESSTENNEVRSPNANNAVPSNPRYGLANPWNQVSRPPISSPSHANSVFGDSYADAHADSSQNTPRPPRALPSPESERRPSLDQREKSQQAQGSSETIKPPRQLVPFSPVDDRESDGTGDTLKPAEHGWLLGVLDSHSSDATIIPEQTMKSKPPSEYAPTPPPKDDIHGKSSNTQSSDIWNGGDNDYDSEGDDDDDSGTLWQTPPSKQSLKRKSLGRRPQLSVDTEGNSRLSPVAMPSSRSSPYNTPPTYPPPSFPPPPPPPLAHVNTRRGMVQSAKNRRDNAPKRDSQFEKSRTYTWAFRPPAEDVYERLEEFFPDHDLDKPVIEATSGGTSPTTAEPVAPLPAAPAAQQQQRSKHKKSIRLVAAEHKRKIDRTSRSDSSSMSSILRKRSTKLWGSKVEEVTSKNMASAIPESPSAPSQPKPIFKWVRGELIGRGTYGRVYLALNATTGEMIAVKQVEIPRTDSDRDDSRQITVVEALKLESETLKDLDHPNIVQYLGFEQTPDFLSIFLEYVPGGSVAGCLRKHGKFDDQVARSFTGQVLEGLEYLHANGIIHRDLKADNLLVDPSGIIKISDFGISKRTDDINVNGIHTGMQGSVFWMAPEVISAGRAGPQIGYNGKVDIWSLGCVVLEMWAGRRPWPDADAIAVLVQLVKNQCAPPVPEDVILSPVADDFRSKCFAIKPEDRPSASELRKHPYLVLQPGWTFNGFK</sequence>
<feature type="region of interest" description="Disordered" evidence="7">
    <location>
        <begin position="1"/>
        <end position="170"/>
    </location>
</feature>
<evidence type="ECO:0000256" key="4">
    <source>
        <dbReference type="ARBA" id="ARBA00022777"/>
    </source>
</evidence>
<evidence type="ECO:0000313" key="9">
    <source>
        <dbReference type="EMBL" id="TDL28512.1"/>
    </source>
</evidence>
<feature type="compositionally biased region" description="Pro residues" evidence="7">
    <location>
        <begin position="52"/>
        <end position="63"/>
    </location>
</feature>
<feature type="compositionally biased region" description="Low complexity" evidence="7">
    <location>
        <begin position="454"/>
        <end position="469"/>
    </location>
</feature>
<feature type="compositionally biased region" description="Low complexity" evidence="7">
    <location>
        <begin position="64"/>
        <end position="76"/>
    </location>
</feature>
<feature type="region of interest" description="Disordered" evidence="7">
    <location>
        <begin position="375"/>
        <end position="568"/>
    </location>
</feature>
<dbReference type="VEuPathDB" id="FungiDB:BD410DRAFT_781029"/>
<feature type="compositionally biased region" description="Polar residues" evidence="7">
    <location>
        <begin position="981"/>
        <end position="990"/>
    </location>
</feature>
<dbReference type="PANTHER" id="PTHR48016:SF48">
    <property type="entry name" value="SERINE_THREONINE-PROTEIN KINASE BCK1_SLK1_SSP31"/>
    <property type="match status" value="1"/>
</dbReference>
<feature type="compositionally biased region" description="Polar residues" evidence="7">
    <location>
        <begin position="470"/>
        <end position="480"/>
    </location>
</feature>
<dbReference type="InterPro" id="IPR008271">
    <property type="entry name" value="Ser/Thr_kinase_AS"/>
</dbReference>
<proteinExistence type="inferred from homology"/>
<dbReference type="Gene3D" id="1.10.510.10">
    <property type="entry name" value="Transferase(Phosphotransferase) domain 1"/>
    <property type="match status" value="1"/>
</dbReference>
<feature type="compositionally biased region" description="Low complexity" evidence="7">
    <location>
        <begin position="823"/>
        <end position="834"/>
    </location>
</feature>
<dbReference type="InterPro" id="IPR017441">
    <property type="entry name" value="Protein_kinase_ATP_BS"/>
</dbReference>
<dbReference type="SUPFAM" id="SSF56112">
    <property type="entry name" value="Protein kinase-like (PK-like)"/>
    <property type="match status" value="1"/>
</dbReference>
<feature type="region of interest" description="Disordered" evidence="7">
    <location>
        <begin position="783"/>
        <end position="937"/>
    </location>
</feature>
<evidence type="ECO:0000256" key="6">
    <source>
        <dbReference type="PROSITE-ProRule" id="PRU10141"/>
    </source>
</evidence>
<feature type="compositionally biased region" description="Polar residues" evidence="7">
    <location>
        <begin position="1"/>
        <end position="10"/>
    </location>
</feature>
<feature type="compositionally biased region" description="Basic residues" evidence="7">
    <location>
        <begin position="11"/>
        <end position="21"/>
    </location>
</feature>
<evidence type="ECO:0000259" key="8">
    <source>
        <dbReference type="PROSITE" id="PS50011"/>
    </source>
</evidence>
<evidence type="ECO:0000256" key="3">
    <source>
        <dbReference type="ARBA" id="ARBA00022741"/>
    </source>
</evidence>
<feature type="compositionally biased region" description="Low complexity" evidence="7">
    <location>
        <begin position="412"/>
        <end position="422"/>
    </location>
</feature>
<dbReference type="InterPro" id="IPR050538">
    <property type="entry name" value="MAP_kinase_kinase_kinase"/>
</dbReference>
<feature type="compositionally biased region" description="Basic and acidic residues" evidence="7">
    <location>
        <begin position="1089"/>
        <end position="1103"/>
    </location>
</feature>
<feature type="region of interest" description="Disordered" evidence="7">
    <location>
        <begin position="685"/>
        <end position="706"/>
    </location>
</feature>
<dbReference type="OrthoDB" id="266718at2759"/>
<keyword evidence="2" id="KW-0808">Transferase</keyword>